<proteinExistence type="predicted"/>
<dbReference type="InterPro" id="IPR040079">
    <property type="entry name" value="Glutathione_S-Trfase"/>
</dbReference>
<organism evidence="5 6">
    <name type="scientific">Phaeobacter inhibens</name>
    <dbReference type="NCBI Taxonomy" id="221822"/>
    <lineage>
        <taxon>Bacteria</taxon>
        <taxon>Pseudomonadati</taxon>
        <taxon>Pseudomonadota</taxon>
        <taxon>Alphaproteobacteria</taxon>
        <taxon>Rhodobacterales</taxon>
        <taxon>Roseobacteraceae</taxon>
        <taxon>Phaeobacter</taxon>
    </lineage>
</organism>
<evidence type="ECO:0000256" key="1">
    <source>
        <dbReference type="PIRSR" id="PIRSR015753-1"/>
    </source>
</evidence>
<dbReference type="SFLD" id="SFLDG01148">
    <property type="entry name" value="Xi_(cytGST)"/>
    <property type="match status" value="1"/>
</dbReference>
<dbReference type="Gene3D" id="1.20.1050.10">
    <property type="match status" value="1"/>
</dbReference>
<feature type="binding site" evidence="2">
    <location>
        <position position="91"/>
    </location>
    <ligand>
        <name>glutathione</name>
        <dbReference type="ChEBI" id="CHEBI:57925"/>
    </ligand>
</feature>
<name>A0A2I7KD64_9RHOB</name>
<dbReference type="SFLD" id="SFLDS00019">
    <property type="entry name" value="Glutathione_Transferase_(cytos"/>
    <property type="match status" value="1"/>
</dbReference>
<evidence type="ECO:0000256" key="3">
    <source>
        <dbReference type="PIRSR" id="PIRSR015753-3"/>
    </source>
</evidence>
<reference evidence="5 6" key="2">
    <citation type="journal article" date="2017" name="Genome Biol. Evol.">
        <title>Trajectories and Drivers of Genome Evolution in Surface-Associated Marine Phaeobacter.</title>
        <authorList>
            <person name="Freese H.M."/>
            <person name="Sikorski J."/>
            <person name="Bunk B."/>
            <person name="Scheuner C."/>
            <person name="Meier-Kolthoff J.P."/>
            <person name="Sproer C."/>
            <person name="Gram L."/>
            <person name="Overmann J."/>
        </authorList>
    </citation>
    <scope>NUCLEOTIDE SEQUENCE [LARGE SCALE GENOMIC DNA]</scope>
    <source>
        <strain evidence="5 6">P88</strain>
    </source>
</reference>
<evidence type="ECO:0000313" key="6">
    <source>
        <dbReference type="Proteomes" id="UP000236447"/>
    </source>
</evidence>
<dbReference type="InterPro" id="IPR016639">
    <property type="entry name" value="GST_Omega/GSH"/>
</dbReference>
<dbReference type="Gene3D" id="3.40.30.10">
    <property type="entry name" value="Glutaredoxin"/>
    <property type="match status" value="1"/>
</dbReference>
<dbReference type="SUPFAM" id="SSF47616">
    <property type="entry name" value="GST C-terminal domain-like"/>
    <property type="match status" value="1"/>
</dbReference>
<accession>A0A2I7KD64</accession>
<dbReference type="GO" id="GO:0005737">
    <property type="term" value="C:cytoplasm"/>
    <property type="evidence" value="ECO:0007669"/>
    <property type="project" value="TreeGrafter"/>
</dbReference>
<keyword evidence="5" id="KW-0808">Transferase</keyword>
<dbReference type="EMBL" id="CP010725">
    <property type="protein sequence ID" value="AUR00526.1"/>
    <property type="molecule type" value="Genomic_DNA"/>
</dbReference>
<dbReference type="GO" id="GO:0004364">
    <property type="term" value="F:glutathione transferase activity"/>
    <property type="evidence" value="ECO:0007669"/>
    <property type="project" value="InterPro"/>
</dbReference>
<evidence type="ECO:0000259" key="4">
    <source>
        <dbReference type="PROSITE" id="PS50405"/>
    </source>
</evidence>
<dbReference type="RefSeq" id="WP_102884105.1">
    <property type="nucleotide sequence ID" value="NZ_CP010725.1"/>
</dbReference>
<dbReference type="InterPro" id="IPR036249">
    <property type="entry name" value="Thioredoxin-like_sf"/>
</dbReference>
<protein>
    <submittedName>
        <fullName evidence="5">Glutathione transferase-like protein</fullName>
    </submittedName>
</protein>
<dbReference type="SFLD" id="SFLDG01206">
    <property type="entry name" value="Xi.1"/>
    <property type="match status" value="1"/>
</dbReference>
<dbReference type="PROSITE" id="PS50405">
    <property type="entry name" value="GST_CTER"/>
    <property type="match status" value="1"/>
</dbReference>
<gene>
    <name evidence="5" type="ORF">PhaeoP88_03195</name>
</gene>
<dbReference type="Proteomes" id="UP000236447">
    <property type="component" value="Chromosome"/>
</dbReference>
<dbReference type="PANTHER" id="PTHR32419:SF6">
    <property type="entry name" value="GLUTATHIONE S-TRANSFERASE OMEGA-LIKE 1-RELATED"/>
    <property type="match status" value="1"/>
</dbReference>
<feature type="active site" description="Nucleophile" evidence="1">
    <location>
        <position position="58"/>
    </location>
</feature>
<feature type="site" description="Lowers pKa of active site Cys" evidence="3">
    <location>
        <position position="247"/>
    </location>
</feature>
<dbReference type="AlphaFoldDB" id="A0A2I7KD64"/>
<dbReference type="Pfam" id="PF13409">
    <property type="entry name" value="GST_N_2"/>
    <property type="match status" value="1"/>
</dbReference>
<evidence type="ECO:0000256" key="2">
    <source>
        <dbReference type="PIRSR" id="PIRSR015753-2"/>
    </source>
</evidence>
<dbReference type="PIRSF" id="PIRSF015753">
    <property type="entry name" value="GST"/>
    <property type="match status" value="1"/>
</dbReference>
<sequence>MAGKLIDGVWTREGDILASQDGHYRRQETDFRNWISTDPGAKFAPEVGRYHLYVCYACPWAHRTLIMRNLKGLEDAISVSPVAPIVNQDGWEFTDADGGFPDHLFGKRYLHEIYTLADPTYTGRVSVPVLWDKKLNTIVSNESAEIARMLNSAFVGVAGNDTDFAPEALLAEIDEVNDLVYSKINNGVYRCGFAGTQTAYEEAVTDLFSALDTVEARLQGSGYLVGGQLTEADWRLFTTLIRFDQVYVALFKCNIRRIADYPNLSALRKKLYEHGDVADTVKFDQIKTHYWASLRGVNPSGIVPAGPELVL</sequence>
<dbReference type="InterPro" id="IPR010987">
    <property type="entry name" value="Glutathione-S-Trfase_C-like"/>
</dbReference>
<dbReference type="InterPro" id="IPR036282">
    <property type="entry name" value="Glutathione-S-Trfase_C_sf"/>
</dbReference>
<evidence type="ECO:0000313" key="5">
    <source>
        <dbReference type="EMBL" id="AUR00526.1"/>
    </source>
</evidence>
<dbReference type="PANTHER" id="PTHR32419">
    <property type="entry name" value="GLUTATHIONYL-HYDROQUINONE REDUCTASE"/>
    <property type="match status" value="1"/>
</dbReference>
<reference evidence="5 6" key="1">
    <citation type="journal article" date="2017" name="Front. Microbiol.">
        <title>Phaeobacter piscinae sp. nov., a species of the Roseobacter group and potential aquaculture probiont.</title>
        <authorList>
            <person name="Sonnenschein E.C."/>
            <person name="Phippen C.B.W."/>
            <person name="Nielsen K.F."/>
            <person name="Mateiu R.V."/>
            <person name="Melchiorsen J."/>
            <person name="Gram L."/>
            <person name="Overmann J."/>
            <person name="Freese H.M."/>
        </authorList>
    </citation>
    <scope>NUCLEOTIDE SEQUENCE [LARGE SCALE GENOMIC DNA]</scope>
    <source>
        <strain evidence="5 6">P88</strain>
    </source>
</reference>
<dbReference type="SUPFAM" id="SSF52833">
    <property type="entry name" value="Thioredoxin-like"/>
    <property type="match status" value="1"/>
</dbReference>
<feature type="site" description="Lowers pKa of active site Cys" evidence="3">
    <location>
        <position position="290"/>
    </location>
</feature>
<dbReference type="InterPro" id="IPR047047">
    <property type="entry name" value="GST_Omega-like_C"/>
</dbReference>
<dbReference type="CDD" id="cd03190">
    <property type="entry name" value="GST_C_Omega_like"/>
    <property type="match status" value="1"/>
</dbReference>
<feature type="active site" description="Proton donor/acceptor" evidence="1">
    <location>
        <position position="189"/>
    </location>
</feature>
<feature type="binding site" evidence="2">
    <location>
        <begin position="142"/>
        <end position="143"/>
    </location>
    <ligand>
        <name>glutathione</name>
        <dbReference type="ChEBI" id="CHEBI:57925"/>
    </ligand>
</feature>
<feature type="binding site" evidence="2">
    <location>
        <begin position="124"/>
        <end position="127"/>
    </location>
    <ligand>
        <name>glutathione</name>
        <dbReference type="ChEBI" id="CHEBI:57925"/>
    </ligand>
</feature>
<dbReference type="InterPro" id="IPR004045">
    <property type="entry name" value="Glutathione_S-Trfase_N"/>
</dbReference>
<feature type="domain" description="GST C-terminal" evidence="4">
    <location>
        <begin position="166"/>
        <end position="290"/>
    </location>
</feature>
<dbReference type="Pfam" id="PF13410">
    <property type="entry name" value="GST_C_2"/>
    <property type="match status" value="1"/>
</dbReference>